<dbReference type="SMART" id="SM01287">
    <property type="entry name" value="Rtt106"/>
    <property type="match status" value="1"/>
</dbReference>
<accession>A0A1J4MNZ0</accession>
<feature type="domain" description="Histone chaperone RTT106/FACT complex subunit SPT16-like middle" evidence="15">
    <location>
        <begin position="870"/>
        <end position="963"/>
    </location>
</feature>
<keyword evidence="9 10" id="KW-0539">Nucleus</keyword>
<evidence type="ECO:0000256" key="2">
    <source>
        <dbReference type="ARBA" id="ARBA00022454"/>
    </source>
</evidence>
<feature type="region of interest" description="Disordered" evidence="12">
    <location>
        <begin position="991"/>
        <end position="1060"/>
    </location>
</feature>
<keyword evidence="6 11" id="KW-0175">Coiled coil</keyword>
<dbReference type="PANTHER" id="PTHR13980">
    <property type="entry name" value="CDC68 RELATED"/>
    <property type="match status" value="1"/>
</dbReference>
<evidence type="ECO:0000259" key="13">
    <source>
        <dbReference type="SMART" id="SM01285"/>
    </source>
</evidence>
<keyword evidence="2 10" id="KW-0158">Chromosome</keyword>
<evidence type="ECO:0000256" key="5">
    <source>
        <dbReference type="ARBA" id="ARBA00023015"/>
    </source>
</evidence>
<gene>
    <name evidence="16" type="ORF">cand_030040</name>
</gene>
<dbReference type="InterPro" id="IPR036005">
    <property type="entry name" value="Creatinase/aminopeptidase-like"/>
</dbReference>
<dbReference type="InterPro" id="IPR029149">
    <property type="entry name" value="Creatin/AminoP/Spt16_N"/>
</dbReference>
<keyword evidence="4 10" id="KW-0227">DNA damage</keyword>
<dbReference type="GO" id="GO:0006260">
    <property type="term" value="P:DNA replication"/>
    <property type="evidence" value="ECO:0007669"/>
    <property type="project" value="UniProtKB-KW"/>
</dbReference>
<dbReference type="Proteomes" id="UP000186804">
    <property type="component" value="Unassembled WGS sequence"/>
</dbReference>
<dbReference type="GO" id="GO:0006368">
    <property type="term" value="P:transcription elongation by RNA polymerase II"/>
    <property type="evidence" value="ECO:0007669"/>
    <property type="project" value="TreeGrafter"/>
</dbReference>
<dbReference type="Gene3D" id="2.30.29.30">
    <property type="entry name" value="Pleckstrin-homology domain (PH domain)/Phosphotyrosine-binding domain (PTB)"/>
    <property type="match status" value="1"/>
</dbReference>
<dbReference type="Gene3D" id="3.90.230.10">
    <property type="entry name" value="Creatinase/methionine aminopeptidase superfamily"/>
    <property type="match status" value="1"/>
</dbReference>
<evidence type="ECO:0000256" key="3">
    <source>
        <dbReference type="ARBA" id="ARBA00022705"/>
    </source>
</evidence>
<dbReference type="GeneID" id="92367188"/>
<comment type="caution">
    <text evidence="16">The sequence shown here is derived from an EMBL/GenBank/DDBJ whole genome shotgun (WGS) entry which is preliminary data.</text>
</comment>
<feature type="compositionally biased region" description="Low complexity" evidence="12">
    <location>
        <begin position="496"/>
        <end position="508"/>
    </location>
</feature>
<dbReference type="GO" id="GO:0031491">
    <property type="term" value="F:nucleosome binding"/>
    <property type="evidence" value="ECO:0007669"/>
    <property type="project" value="TreeGrafter"/>
</dbReference>
<feature type="domain" description="FACT complex subunit SPT16 middle" evidence="14">
    <location>
        <begin position="597"/>
        <end position="751"/>
    </location>
</feature>
<keyword evidence="8 10" id="KW-0234">DNA repair</keyword>
<comment type="subcellular location">
    <subcellularLocation>
        <location evidence="10">Nucleus</location>
    </subcellularLocation>
    <subcellularLocation>
        <location evidence="10">Chromosome</location>
    </subcellularLocation>
</comment>
<evidence type="ECO:0000256" key="4">
    <source>
        <dbReference type="ARBA" id="ARBA00022763"/>
    </source>
</evidence>
<evidence type="ECO:0000256" key="9">
    <source>
        <dbReference type="ARBA" id="ARBA00023242"/>
    </source>
</evidence>
<dbReference type="Pfam" id="PF00557">
    <property type="entry name" value="Peptidase_M24"/>
    <property type="match status" value="1"/>
</dbReference>
<reference evidence="16 17" key="1">
    <citation type="submission" date="2016-10" db="EMBL/GenBank/DDBJ databases">
        <title>Reductive evolution of mitochondrial metabolism and differential evolution of invasion-related proteins in Cryptosporidium.</title>
        <authorList>
            <person name="Liu S."/>
            <person name="Roellig D.M."/>
            <person name="Guo Y."/>
            <person name="Li N."/>
            <person name="Frace M.A."/>
            <person name="Tang K."/>
            <person name="Zhang L."/>
            <person name="Feng Y."/>
            <person name="Xiao L."/>
        </authorList>
    </citation>
    <scope>NUCLEOTIDE SEQUENCE [LARGE SCALE GENOMIC DNA]</scope>
    <source>
        <strain evidence="16">30847</strain>
    </source>
</reference>
<organism evidence="16 17">
    <name type="scientific">Cryptosporidium andersoni</name>
    <dbReference type="NCBI Taxonomy" id="117008"/>
    <lineage>
        <taxon>Eukaryota</taxon>
        <taxon>Sar</taxon>
        <taxon>Alveolata</taxon>
        <taxon>Apicomplexa</taxon>
        <taxon>Conoidasida</taxon>
        <taxon>Coccidia</taxon>
        <taxon>Eucoccidiorida</taxon>
        <taxon>Eimeriorina</taxon>
        <taxon>Cryptosporidiidae</taxon>
        <taxon>Cryptosporidium</taxon>
    </lineage>
</organism>
<dbReference type="GO" id="GO:0006281">
    <property type="term" value="P:DNA repair"/>
    <property type="evidence" value="ECO:0007669"/>
    <property type="project" value="UniProtKB-UniRule"/>
</dbReference>
<dbReference type="Gene3D" id="3.40.350.10">
    <property type="entry name" value="Creatinase/prolidase N-terminal domain"/>
    <property type="match status" value="1"/>
</dbReference>
<dbReference type="VEuPathDB" id="CryptoDB:cand_030040"/>
<feature type="region of interest" description="Disordered" evidence="12">
    <location>
        <begin position="468"/>
        <end position="510"/>
    </location>
</feature>
<keyword evidence="7 10" id="KW-0804">Transcription</keyword>
<dbReference type="EMBL" id="LRBS01000085">
    <property type="protein sequence ID" value="OII75759.1"/>
    <property type="molecule type" value="Genomic_DNA"/>
</dbReference>
<feature type="coiled-coil region" evidence="11">
    <location>
        <begin position="520"/>
        <end position="547"/>
    </location>
</feature>
<evidence type="ECO:0000256" key="12">
    <source>
        <dbReference type="SAM" id="MobiDB-lite"/>
    </source>
</evidence>
<dbReference type="RefSeq" id="XP_067067605.1">
    <property type="nucleotide sequence ID" value="XM_067213231.1"/>
</dbReference>
<comment type="function">
    <text evidence="10">Component of the FACT complex, a general chromatin factor that acts to reorganize nucleosomes. The FACT complex is involved in multiple processes that require DNA as a template such as mRNA elongation, DNA replication and DNA repair. During transcription elongation the FACT complex acts as a histone chaperone that both destabilizes and restores nucleosomal structure. It facilitates the passage of RNA polymerase II and transcription by promoting the dissociation of one histone H2A-H2B dimer from the nucleosome, then subsequently promotes the reestablishment of the nucleosome following the passage of RNA polymerase II.</text>
</comment>
<feature type="compositionally biased region" description="Basic and acidic residues" evidence="12">
    <location>
        <begin position="468"/>
        <end position="495"/>
    </location>
</feature>
<evidence type="ECO:0000256" key="11">
    <source>
        <dbReference type="SAM" id="Coils"/>
    </source>
</evidence>
<dbReference type="Pfam" id="PF24824">
    <property type="entry name" value="PH_SPT16"/>
    <property type="match status" value="1"/>
</dbReference>
<feature type="compositionally biased region" description="Basic and acidic residues" evidence="12">
    <location>
        <begin position="1065"/>
        <end position="1078"/>
    </location>
</feature>
<dbReference type="PANTHER" id="PTHR13980:SF15">
    <property type="entry name" value="FACT COMPLEX SUBUNIT SPT16"/>
    <property type="match status" value="1"/>
</dbReference>
<sequence>MGKEEVTLDVVSFGNRLRFLFSIWVDRDNPFASVGTILPLQQIDSLLILCGKGSAQDDGSIYKSTTIHYWLFGFEFSDTLFLLTRTKEIVILTSSKKVAIFKQLVDAAPSHYPSIKVTLIERNNNDEPLERLGRICIDVTDGNNMNLGRVEDITKERTQFISQCEEYFKSNEPFSSATVTLVNNALSYILCYKDSIELSLCKKASTLSVQMIKNIILQRIEVILDKEFQETHQSIGKRAEKALDDTNILKTWQAKYELDPSDVDLVYALIQSGHNFELKAVENTTENLCLTSGCILLSVGSKYREYCANITRTYFLNATDEQKEIYNYTLSLMEYIILLLKPNIPFRKIYQDVLDKITNDKGVEMSQKFVNNVGHCIGIEFRDSLLIIGPKTPLDVVVQNGMTFNLSVGFNNLTSSNIKYAVWICDTVYLSTDNTVEILTQSCSKRLEHVSYELEDIEIEQTKTHIKKETTQQMNKKEYLAHEDEYSTNDDEKRTNNSSRKNKSISNNAVLQERFRKTRSRILNNDHAEELKELENYQRELRKKKLVELQNRFGEKKEKDDNDLFKSTSDQNYYFNSKLVSYDSVLGYPRDRNLNRIYVDSAKESILIPIYGMLVPFHVRSLKNAVCTQEEGKKSLILRINFVLPTGQLLDQMPNSLSSPIFIKELMIRSEDGRTLNSIFRSIKELIKRFKQKGSLEDEKAEQDFLKKQQPLELNRNSPRIVLKDIGIRPTLGQGRRQHGILEAHVNGLRFNSSKGETMDILYSSIKHAIFQPVENDLIVLLHLHLRYSLWFGKKKTQDVQFYMEVGSQADDLDQRRGRNIYDPDEILEEQREREVKKRYNTEFKRFTQGIEELSKNMFEIEIPYRDLGFYGVPGRTGVSNVQLYPTASCLVHLLEWPPFILSLDEIEIVSFERVEQGLRNFDMIFVFKDYTKAVKRVDSIPIEYLDTIKRWLNEMDIVYYEGRQNLNWNAVLKTILSDIEDFIENGGFSGFLGEESEVENTSEDDDEDEEYSETEEDMEDDEEGDSDEDLSDLEEESSDDSFKELSSDEEQGLSWDELEREAIREDRKRHREENNKVKDRRRH</sequence>
<dbReference type="InterPro" id="IPR013953">
    <property type="entry name" value="FACT_SPT16_M"/>
</dbReference>
<evidence type="ECO:0000256" key="6">
    <source>
        <dbReference type="ARBA" id="ARBA00023054"/>
    </source>
</evidence>
<feature type="compositionally biased region" description="Acidic residues" evidence="12">
    <location>
        <begin position="1048"/>
        <end position="1060"/>
    </location>
</feature>
<evidence type="ECO:0000256" key="1">
    <source>
        <dbReference type="ARBA" id="ARBA00010779"/>
    </source>
</evidence>
<feature type="domain" description="FACT complex subunit SPT16 N-terminal lobe" evidence="13">
    <location>
        <begin position="8"/>
        <end position="186"/>
    </location>
</feature>
<dbReference type="SMART" id="SM01286">
    <property type="entry name" value="SPT16"/>
    <property type="match status" value="1"/>
</dbReference>
<dbReference type="Pfam" id="PF14826">
    <property type="entry name" value="FACT-Spt16_Nlob"/>
    <property type="match status" value="1"/>
</dbReference>
<dbReference type="Pfam" id="PF08512">
    <property type="entry name" value="Rttp106-like_middle"/>
    <property type="match status" value="1"/>
</dbReference>
<name>A0A1J4MNZ0_9CRYT</name>
<comment type="similarity">
    <text evidence="1 10">Belongs to the peptidase M24 family. SPT16 subfamily.</text>
</comment>
<dbReference type="InterPro" id="IPR000994">
    <property type="entry name" value="Pept_M24"/>
</dbReference>
<dbReference type="InterPro" id="IPR048969">
    <property type="entry name" value="FACT_SPT16_C"/>
</dbReference>
<dbReference type="Pfam" id="PF08644">
    <property type="entry name" value="SPT16"/>
    <property type="match status" value="1"/>
</dbReference>
<dbReference type="FunFam" id="2.30.29.30:FF:000017">
    <property type="entry name" value="FACT complex subunit SPT16"/>
    <property type="match status" value="1"/>
</dbReference>
<dbReference type="SUPFAM" id="SSF50729">
    <property type="entry name" value="PH domain-like"/>
    <property type="match status" value="1"/>
</dbReference>
<dbReference type="OrthoDB" id="10251642at2759"/>
<dbReference type="AlphaFoldDB" id="A0A1J4MNZ0"/>
<dbReference type="Gene3D" id="2.30.29.210">
    <property type="entry name" value="FACT complex subunit Spt16p/Cdc68p"/>
    <property type="match status" value="1"/>
</dbReference>
<keyword evidence="3 10" id="KW-0235">DNA replication</keyword>
<evidence type="ECO:0000259" key="15">
    <source>
        <dbReference type="SMART" id="SM01287"/>
    </source>
</evidence>
<evidence type="ECO:0000256" key="8">
    <source>
        <dbReference type="ARBA" id="ARBA00023204"/>
    </source>
</evidence>
<dbReference type="Gene3D" id="2.30.29.150">
    <property type="match status" value="1"/>
</dbReference>
<dbReference type="InterPro" id="IPR013719">
    <property type="entry name" value="RTT106/SPT16-like_middle_dom"/>
</dbReference>
<feature type="region of interest" description="Disordered" evidence="12">
    <location>
        <begin position="1065"/>
        <end position="1084"/>
    </location>
</feature>
<evidence type="ECO:0000313" key="17">
    <source>
        <dbReference type="Proteomes" id="UP000186804"/>
    </source>
</evidence>
<feature type="compositionally biased region" description="Acidic residues" evidence="12">
    <location>
        <begin position="995"/>
        <end position="1040"/>
    </location>
</feature>
<keyword evidence="17" id="KW-1185">Reference proteome</keyword>
<dbReference type="SMART" id="SM01285">
    <property type="entry name" value="FACT-Spt16_Nlob"/>
    <property type="match status" value="1"/>
</dbReference>
<protein>
    <recommendedName>
        <fullName evidence="10">FACT complex subunit</fullName>
    </recommendedName>
</protein>
<comment type="subunit">
    <text evidence="10">Component of the FACT complex.</text>
</comment>
<dbReference type="InterPro" id="IPR056595">
    <property type="entry name" value="Fact-SPT16_PH"/>
</dbReference>
<proteinExistence type="inferred from homology"/>
<evidence type="ECO:0000313" key="16">
    <source>
        <dbReference type="EMBL" id="OII75759.1"/>
    </source>
</evidence>
<evidence type="ECO:0000256" key="10">
    <source>
        <dbReference type="RuleBase" id="RU367052"/>
    </source>
</evidence>
<dbReference type="GO" id="GO:0035101">
    <property type="term" value="C:FACT complex"/>
    <property type="evidence" value="ECO:0007669"/>
    <property type="project" value="UniProtKB-UniRule"/>
</dbReference>
<keyword evidence="5 10" id="KW-0805">Transcription regulation</keyword>
<dbReference type="Pfam" id="PF21091">
    <property type="entry name" value="SPT16_C"/>
    <property type="match status" value="1"/>
</dbReference>
<evidence type="ECO:0000259" key="14">
    <source>
        <dbReference type="SMART" id="SM01286"/>
    </source>
</evidence>
<dbReference type="InterPro" id="IPR040258">
    <property type="entry name" value="Spt16"/>
</dbReference>
<dbReference type="InterPro" id="IPR029148">
    <property type="entry name" value="FACT-SPT16_Nlobe"/>
</dbReference>
<evidence type="ECO:0000256" key="7">
    <source>
        <dbReference type="ARBA" id="ARBA00023163"/>
    </source>
</evidence>
<dbReference type="SUPFAM" id="SSF55920">
    <property type="entry name" value="Creatinase/aminopeptidase"/>
    <property type="match status" value="1"/>
</dbReference>
<dbReference type="InterPro" id="IPR011993">
    <property type="entry name" value="PH-like_dom_sf"/>
</dbReference>